<dbReference type="Pfam" id="PF03704">
    <property type="entry name" value="BTAD"/>
    <property type="match status" value="1"/>
</dbReference>
<dbReference type="PROSITE" id="PS51755">
    <property type="entry name" value="OMPR_PHOB"/>
    <property type="match status" value="1"/>
</dbReference>
<gene>
    <name evidence="8" type="ORF">Pma05_48230</name>
</gene>
<sequence>MHTNRAPTQTLSYPVPPTDGCADPSLTFFILGPLHMNLGPRKLPRCTPRQRIVLAALLLERNRILSTERLIDALWPMDPPATARAQVHICVSALRRMLADGTARERIHTVAPGYLLEVPEGRVDLDVFNRLIAAARADRERGQQVSAVSKLHSALRLWRGQPFTDVGSDVIQAAVVGLCDTRLSALEECMDLDLALGRHEAVAHAAAGLVTEHPLRERLRAQQILALYRSGRTADALAAYRRTRDDFVRELGIEPGMRLRELERAILNHDPALAPSVNPAHQKPHRRDVPETVPKDHELSGRSPNQLNFGWGRPSSG</sequence>
<dbReference type="PANTHER" id="PTHR35807:SF1">
    <property type="entry name" value="TRANSCRIPTIONAL REGULATOR REDD"/>
    <property type="match status" value="1"/>
</dbReference>
<organism evidence="8 9">
    <name type="scientific">Plantactinospora mayteni</name>
    <dbReference type="NCBI Taxonomy" id="566021"/>
    <lineage>
        <taxon>Bacteria</taxon>
        <taxon>Bacillati</taxon>
        <taxon>Actinomycetota</taxon>
        <taxon>Actinomycetes</taxon>
        <taxon>Micromonosporales</taxon>
        <taxon>Micromonosporaceae</taxon>
        <taxon>Plantactinospora</taxon>
    </lineage>
</organism>
<feature type="DNA-binding region" description="OmpR/PhoB-type" evidence="5">
    <location>
        <begin position="16"/>
        <end position="118"/>
    </location>
</feature>
<keyword evidence="4" id="KW-0804">Transcription</keyword>
<evidence type="ECO:0000256" key="4">
    <source>
        <dbReference type="ARBA" id="ARBA00023163"/>
    </source>
</evidence>
<evidence type="ECO:0000313" key="8">
    <source>
        <dbReference type="EMBL" id="GIG98250.1"/>
    </source>
</evidence>
<dbReference type="SUPFAM" id="SSF46894">
    <property type="entry name" value="C-terminal effector domain of the bipartite response regulators"/>
    <property type="match status" value="1"/>
</dbReference>
<dbReference type="SUPFAM" id="SSF48452">
    <property type="entry name" value="TPR-like"/>
    <property type="match status" value="1"/>
</dbReference>
<evidence type="ECO:0000259" key="7">
    <source>
        <dbReference type="PROSITE" id="PS51755"/>
    </source>
</evidence>
<keyword evidence="3 5" id="KW-0238">DNA-binding</keyword>
<dbReference type="Gene3D" id="1.25.40.10">
    <property type="entry name" value="Tetratricopeptide repeat domain"/>
    <property type="match status" value="1"/>
</dbReference>
<evidence type="ECO:0000256" key="2">
    <source>
        <dbReference type="ARBA" id="ARBA00023015"/>
    </source>
</evidence>
<evidence type="ECO:0000256" key="6">
    <source>
        <dbReference type="SAM" id="MobiDB-lite"/>
    </source>
</evidence>
<dbReference type="Gene3D" id="1.10.10.10">
    <property type="entry name" value="Winged helix-like DNA-binding domain superfamily/Winged helix DNA-binding domain"/>
    <property type="match status" value="1"/>
</dbReference>
<evidence type="ECO:0000256" key="3">
    <source>
        <dbReference type="ARBA" id="ARBA00023125"/>
    </source>
</evidence>
<feature type="compositionally biased region" description="Basic and acidic residues" evidence="6">
    <location>
        <begin position="287"/>
        <end position="300"/>
    </location>
</feature>
<comment type="similarity">
    <text evidence="1">Belongs to the AfsR/DnrI/RedD regulatory family.</text>
</comment>
<evidence type="ECO:0000313" key="9">
    <source>
        <dbReference type="Proteomes" id="UP000621500"/>
    </source>
</evidence>
<dbReference type="InterPro" id="IPR005158">
    <property type="entry name" value="BTAD"/>
</dbReference>
<dbReference type="SMART" id="SM01043">
    <property type="entry name" value="BTAD"/>
    <property type="match status" value="1"/>
</dbReference>
<feature type="domain" description="OmpR/PhoB-type" evidence="7">
    <location>
        <begin position="16"/>
        <end position="118"/>
    </location>
</feature>
<dbReference type="InterPro" id="IPR011990">
    <property type="entry name" value="TPR-like_helical_dom_sf"/>
</dbReference>
<dbReference type="InterPro" id="IPR051677">
    <property type="entry name" value="AfsR-DnrI-RedD_regulator"/>
</dbReference>
<keyword evidence="2" id="KW-0805">Transcription regulation</keyword>
<dbReference type="PANTHER" id="PTHR35807">
    <property type="entry name" value="TRANSCRIPTIONAL REGULATOR REDD-RELATED"/>
    <property type="match status" value="1"/>
</dbReference>
<dbReference type="Pfam" id="PF00486">
    <property type="entry name" value="Trans_reg_C"/>
    <property type="match status" value="1"/>
</dbReference>
<reference evidence="8 9" key="1">
    <citation type="submission" date="2021-01" db="EMBL/GenBank/DDBJ databases">
        <title>Whole genome shotgun sequence of Plantactinospora mayteni NBRC 109088.</title>
        <authorList>
            <person name="Komaki H."/>
            <person name="Tamura T."/>
        </authorList>
    </citation>
    <scope>NUCLEOTIDE SEQUENCE [LARGE SCALE GENOMIC DNA]</scope>
    <source>
        <strain evidence="8 9">NBRC 109088</strain>
    </source>
</reference>
<dbReference type="InterPro" id="IPR001867">
    <property type="entry name" value="OmpR/PhoB-type_DNA-bd"/>
</dbReference>
<proteinExistence type="inferred from homology"/>
<name>A0ABQ4EUG4_9ACTN</name>
<dbReference type="Proteomes" id="UP000621500">
    <property type="component" value="Unassembled WGS sequence"/>
</dbReference>
<evidence type="ECO:0000256" key="1">
    <source>
        <dbReference type="ARBA" id="ARBA00005820"/>
    </source>
</evidence>
<keyword evidence="9" id="KW-1185">Reference proteome</keyword>
<dbReference type="CDD" id="cd15831">
    <property type="entry name" value="BTAD"/>
    <property type="match status" value="1"/>
</dbReference>
<accession>A0ABQ4EUG4</accession>
<dbReference type="CDD" id="cd00383">
    <property type="entry name" value="trans_reg_C"/>
    <property type="match status" value="1"/>
</dbReference>
<dbReference type="InterPro" id="IPR016032">
    <property type="entry name" value="Sig_transdc_resp-reg_C-effctor"/>
</dbReference>
<dbReference type="SMART" id="SM00862">
    <property type="entry name" value="Trans_reg_C"/>
    <property type="match status" value="1"/>
</dbReference>
<dbReference type="EMBL" id="BONX01000033">
    <property type="protein sequence ID" value="GIG98250.1"/>
    <property type="molecule type" value="Genomic_DNA"/>
</dbReference>
<feature type="region of interest" description="Disordered" evidence="6">
    <location>
        <begin position="272"/>
        <end position="317"/>
    </location>
</feature>
<protein>
    <recommendedName>
        <fullName evidence="7">OmpR/PhoB-type domain-containing protein</fullName>
    </recommendedName>
</protein>
<evidence type="ECO:0000256" key="5">
    <source>
        <dbReference type="PROSITE-ProRule" id="PRU01091"/>
    </source>
</evidence>
<comment type="caution">
    <text evidence="8">The sequence shown here is derived from an EMBL/GenBank/DDBJ whole genome shotgun (WGS) entry which is preliminary data.</text>
</comment>
<dbReference type="InterPro" id="IPR036388">
    <property type="entry name" value="WH-like_DNA-bd_sf"/>
</dbReference>